<keyword evidence="2" id="KW-1185">Reference proteome</keyword>
<evidence type="ECO:0000313" key="1">
    <source>
        <dbReference type="EMBL" id="RLY02427.1"/>
    </source>
</evidence>
<protein>
    <submittedName>
        <fullName evidence="1">Uncharacterized protein</fullName>
    </submittedName>
</protein>
<dbReference type="RefSeq" id="WP_121835984.1">
    <property type="nucleotide sequence ID" value="NZ_RCVM01000015.1"/>
</dbReference>
<accession>A0A3L9DR40</accession>
<dbReference type="AlphaFoldDB" id="A0A3L9DR40"/>
<name>A0A3L9DR40_9STRE</name>
<gene>
    <name evidence="1" type="ORF">EAF07_07615</name>
</gene>
<comment type="caution">
    <text evidence="1">The sequence shown here is derived from an EMBL/GenBank/DDBJ whole genome shotgun (WGS) entry which is preliminary data.</text>
</comment>
<dbReference type="EMBL" id="RCVM01000015">
    <property type="protein sequence ID" value="RLY02427.1"/>
    <property type="molecule type" value="Genomic_DNA"/>
</dbReference>
<dbReference type="Pfam" id="PF20330">
    <property type="entry name" value="DUF6625"/>
    <property type="match status" value="1"/>
</dbReference>
<sequence length="333" mass="40331">MKKAIFIIPHFGKFPNYFQLFLNSCAGKKYVDFLIFTDDRTEYCYPSNVKVHYTTLNDIEKLINSQLGLESRLEQAYKLCDFRPAYGLIFKEHLKEYDYWGYCDTDLIFGDLDRYLEPVLEKDYDKLFFLGHCTLFKNNDENTKMFFEEIKGKKRWHEIFHSWESQHFDEAFEHGINYIYEQSSKKVYNENFSADIYTHGTKFYVVRMPAKGGIINIKKEGYVDRDGDTLFVYDNGKIFQYFMKDNQLKKREYMYIHLQKREMKVTIAPNSSLYKIIPNVFENLEYKNITPENFHLIRKYYFNFHKIKLIYSLKKKHFKIRKRRLFDKLKGSN</sequence>
<evidence type="ECO:0000313" key="2">
    <source>
        <dbReference type="Proteomes" id="UP000279194"/>
    </source>
</evidence>
<reference evidence="1 2" key="1">
    <citation type="submission" date="2018-10" db="EMBL/GenBank/DDBJ databases">
        <title>Streptococcus hillyeri sp. nov., isolated from equine tracheal sample.</title>
        <authorList>
            <person name="Macfadyen A.C."/>
            <person name="Waller A."/>
            <person name="Paterson G.K."/>
        </authorList>
    </citation>
    <scope>NUCLEOTIDE SEQUENCE [LARGE SCALE GENOMIC DNA]</scope>
    <source>
        <strain evidence="1 2">28462</strain>
    </source>
</reference>
<proteinExistence type="predicted"/>
<organism evidence="1 2">
    <name type="scientific">Streptococcus hillyeri</name>
    <dbReference type="NCBI Taxonomy" id="2282420"/>
    <lineage>
        <taxon>Bacteria</taxon>
        <taxon>Bacillati</taxon>
        <taxon>Bacillota</taxon>
        <taxon>Bacilli</taxon>
        <taxon>Lactobacillales</taxon>
        <taxon>Streptococcaceae</taxon>
        <taxon>Streptococcus</taxon>
    </lineage>
</organism>
<dbReference type="OrthoDB" id="1910631at2"/>
<dbReference type="Proteomes" id="UP000279194">
    <property type="component" value="Unassembled WGS sequence"/>
</dbReference>
<dbReference type="InterPro" id="IPR046733">
    <property type="entry name" value="DUF6625"/>
</dbReference>